<dbReference type="NCBIfam" id="TIGR02532">
    <property type="entry name" value="IV_pilin_GFxxxE"/>
    <property type="match status" value="1"/>
</dbReference>
<feature type="transmembrane region" description="Helical" evidence="1">
    <location>
        <begin position="12"/>
        <end position="32"/>
    </location>
</feature>
<organism evidence="2 3">
    <name type="scientific">Agrobacterium tumefaciens</name>
    <dbReference type="NCBI Taxonomy" id="358"/>
    <lineage>
        <taxon>Bacteria</taxon>
        <taxon>Pseudomonadati</taxon>
        <taxon>Pseudomonadota</taxon>
        <taxon>Alphaproteobacteria</taxon>
        <taxon>Hyphomicrobiales</taxon>
        <taxon>Rhizobiaceae</taxon>
        <taxon>Rhizobium/Agrobacterium group</taxon>
        <taxon>Agrobacterium</taxon>
        <taxon>Agrobacterium tumefaciens complex</taxon>
    </lineage>
</organism>
<keyword evidence="1" id="KW-1133">Transmembrane helix</keyword>
<gene>
    <name evidence="2" type="ORF">CG010_005385</name>
</gene>
<dbReference type="InterPro" id="IPR012902">
    <property type="entry name" value="N_methyl_site"/>
</dbReference>
<keyword evidence="1" id="KW-0472">Membrane</keyword>
<sequence length="122" mass="13300">MARAGRVSEDGFTLVEVLCAFAILSLGAVIVLQTIQLGSKSIGSARERVAAKRVTSAIVFQRFFDRKADSAREGIVDGFRWTVTGIEETGWNGGPMLERLRLFRNDGSQAADVLIERGAVDR</sequence>
<accession>A0AAP9J599</accession>
<evidence type="ECO:0000256" key="1">
    <source>
        <dbReference type="SAM" id="Phobius"/>
    </source>
</evidence>
<dbReference type="AlphaFoldDB" id="A0AAP9J599"/>
<dbReference type="EMBL" id="CP042274">
    <property type="protein sequence ID" value="QDY93607.1"/>
    <property type="molecule type" value="Genomic_DNA"/>
</dbReference>
<dbReference type="RefSeq" id="WP_099085442.1">
    <property type="nucleotide sequence ID" value="NZ_CP048508.1"/>
</dbReference>
<keyword evidence="1" id="KW-0812">Transmembrane</keyword>
<name>A0AAP9J599_AGRTU</name>
<dbReference type="Pfam" id="PF07963">
    <property type="entry name" value="N_methyl"/>
    <property type="match status" value="1"/>
</dbReference>
<protein>
    <submittedName>
        <fullName evidence="2">Type II secretion system protein</fullName>
    </submittedName>
</protein>
<proteinExistence type="predicted"/>
<reference evidence="2 3" key="1">
    <citation type="journal article" date="2017" name="Genome Announc.">
        <title>Draft Genome Sequence of Agrobacterium tumefaciens Biovar 1 Strain 186, Isolated from Walnut.</title>
        <authorList>
            <person name="Poret-Peterson A.T."/>
            <person name="Bhatnagar S."/>
            <person name="McClean A.E."/>
            <person name="Kluepfel D.A."/>
        </authorList>
    </citation>
    <scope>NUCLEOTIDE SEQUENCE [LARGE SCALE GENOMIC DNA]</scope>
    <source>
        <strain evidence="2 3">186</strain>
    </source>
</reference>
<evidence type="ECO:0000313" key="3">
    <source>
        <dbReference type="Proteomes" id="UP000222296"/>
    </source>
</evidence>
<evidence type="ECO:0000313" key="2">
    <source>
        <dbReference type="EMBL" id="QDY93607.1"/>
    </source>
</evidence>
<dbReference type="Proteomes" id="UP000222296">
    <property type="component" value="Chromosome Circular"/>
</dbReference>